<keyword evidence="3" id="KW-0808">Transferase</keyword>
<evidence type="ECO:0000313" key="7">
    <source>
        <dbReference type="Proteomes" id="UP001569963"/>
    </source>
</evidence>
<dbReference type="PANTHER" id="PTHR48050">
    <property type="entry name" value="STEROL 3-BETA-GLUCOSYLTRANSFERASE"/>
    <property type="match status" value="1"/>
</dbReference>
<evidence type="ECO:0000256" key="1">
    <source>
        <dbReference type="ARBA" id="ARBA00006962"/>
    </source>
</evidence>
<dbReference type="Proteomes" id="UP001569963">
    <property type="component" value="Unassembled WGS sequence"/>
</dbReference>
<dbReference type="InterPro" id="IPR050426">
    <property type="entry name" value="Glycosyltransferase_28"/>
</dbReference>
<gene>
    <name evidence="6" type="ORF">SM611_05425</name>
</gene>
<dbReference type="Gene3D" id="3.40.50.2000">
    <property type="entry name" value="Glycogen Phosphorylase B"/>
    <property type="match status" value="2"/>
</dbReference>
<evidence type="ECO:0000256" key="3">
    <source>
        <dbReference type="ARBA" id="ARBA00022679"/>
    </source>
</evidence>
<keyword evidence="7" id="KW-1185">Reference proteome</keyword>
<comment type="similarity">
    <text evidence="1">Belongs to the glycosyltransferase 28 family.</text>
</comment>
<dbReference type="CDD" id="cd03784">
    <property type="entry name" value="GT1_Gtf-like"/>
    <property type="match status" value="1"/>
</dbReference>
<protein>
    <submittedName>
        <fullName evidence="6">DUF1205 domain-containing protein</fullName>
    </submittedName>
</protein>
<dbReference type="SUPFAM" id="SSF53756">
    <property type="entry name" value="UDP-Glycosyltransferase/glycogen phosphorylase"/>
    <property type="match status" value="1"/>
</dbReference>
<dbReference type="InterPro" id="IPR002213">
    <property type="entry name" value="UDP_glucos_trans"/>
</dbReference>
<sequence length="390" mass="41285">MRVLFTTFPAPSHFFPMVPLAWALRAAGHEVAVASQPSYLQAVRGTGLPAVKAGVDVDLGAVWYQDGEADPGWRSSEEARAARGMRMFAAVAEAMADDVIAFARRWRPDVVVYEPRGYAGLVAAEVLGLPLVRHLWGTDFTCDRWDIESPALLPMLERYGVPDADHLGAVTLDVCPPRLQLAEAPNRAMMRYVPFNGSGIVPDLPTGPREKPRVCVTWGTTFVKQTGHLDPVRSAVEALCDLDVDILVAIGTGHRHLIGELPAGTPVLESVPLNLSLPACDAIVHQGGAGTTITAAVLGVPQLVVPSFADEPANAARVAASGAGRSLPLAETTVDSIRAEAGALLEDAGYAAAAREIRDEVAALPAPAALVATMEALGDRGRREQVLSPR</sequence>
<dbReference type="EMBL" id="JAXCEI010000002">
    <property type="protein sequence ID" value="MFA1538364.1"/>
    <property type="molecule type" value="Genomic_DNA"/>
</dbReference>
<evidence type="ECO:0000256" key="2">
    <source>
        <dbReference type="ARBA" id="ARBA00022676"/>
    </source>
</evidence>
<accession>A0ABV4Q5D3</accession>
<feature type="domain" description="Erythromycin biosynthesis protein CIII-like N-terminal" evidence="5">
    <location>
        <begin position="22"/>
        <end position="219"/>
    </location>
</feature>
<dbReference type="InterPro" id="IPR048284">
    <property type="entry name" value="EryCIII-like_N"/>
</dbReference>
<dbReference type="InterPro" id="IPR010610">
    <property type="entry name" value="EryCIII-like_C"/>
</dbReference>
<comment type="caution">
    <text evidence="6">The sequence shown here is derived from an EMBL/GenBank/DDBJ whole genome shotgun (WGS) entry which is preliminary data.</text>
</comment>
<dbReference type="RefSeq" id="WP_371947712.1">
    <property type="nucleotide sequence ID" value="NZ_JAXCEI010000002.1"/>
</dbReference>
<dbReference type="Pfam" id="PF06722">
    <property type="entry name" value="EryCIII-like_C"/>
    <property type="match status" value="1"/>
</dbReference>
<keyword evidence="2" id="KW-0328">Glycosyltransferase</keyword>
<feature type="domain" description="Erythromycin biosynthesis protein CIII-like C-terminal" evidence="4">
    <location>
        <begin position="236"/>
        <end position="377"/>
    </location>
</feature>
<evidence type="ECO:0000313" key="6">
    <source>
        <dbReference type="EMBL" id="MFA1538364.1"/>
    </source>
</evidence>
<reference evidence="6 7" key="1">
    <citation type="submission" date="2023-11" db="EMBL/GenBank/DDBJ databases">
        <title>Actinomadura monticuli sp. nov., isolated from volcanic ash.</title>
        <authorList>
            <person name="Lee S.D."/>
            <person name="Yang H."/>
            <person name="Kim I.S."/>
        </authorList>
    </citation>
    <scope>NUCLEOTIDE SEQUENCE [LARGE SCALE GENOMIC DNA]</scope>
    <source>
        <strain evidence="6 7">DLS-62</strain>
    </source>
</reference>
<name>A0ABV4Q5D3_9ACTN</name>
<dbReference type="PANTHER" id="PTHR48050:SF13">
    <property type="entry name" value="STEROL 3-BETA-GLUCOSYLTRANSFERASE UGT80A2"/>
    <property type="match status" value="1"/>
</dbReference>
<evidence type="ECO:0000259" key="4">
    <source>
        <dbReference type="Pfam" id="PF06722"/>
    </source>
</evidence>
<organism evidence="6 7">
    <name type="scientific">Actinomadura monticuli</name>
    <dbReference type="NCBI Taxonomy" id="3097367"/>
    <lineage>
        <taxon>Bacteria</taxon>
        <taxon>Bacillati</taxon>
        <taxon>Actinomycetota</taxon>
        <taxon>Actinomycetes</taxon>
        <taxon>Streptosporangiales</taxon>
        <taxon>Thermomonosporaceae</taxon>
        <taxon>Actinomadura</taxon>
    </lineage>
</organism>
<evidence type="ECO:0000259" key="5">
    <source>
        <dbReference type="Pfam" id="PF21036"/>
    </source>
</evidence>
<proteinExistence type="inferred from homology"/>
<dbReference type="Pfam" id="PF21036">
    <property type="entry name" value="EryCIII-like_N"/>
    <property type="match status" value="1"/>
</dbReference>